<dbReference type="EMBL" id="AOLK01000026">
    <property type="protein sequence ID" value="ELZ80223.1"/>
    <property type="molecule type" value="Genomic_DNA"/>
</dbReference>
<name>M0H8T9_HALEO</name>
<dbReference type="InterPro" id="IPR036705">
    <property type="entry name" value="Ribosyl_crysJ1_sf"/>
</dbReference>
<reference evidence="1 2" key="1">
    <citation type="journal article" date="2014" name="PLoS Genet.">
        <title>Phylogenetically driven sequencing of extremely halophilic archaea reveals strategies for static and dynamic osmo-response.</title>
        <authorList>
            <person name="Becker E.A."/>
            <person name="Seitzer P.M."/>
            <person name="Tritt A."/>
            <person name="Larsen D."/>
            <person name="Krusor M."/>
            <person name="Yao A.I."/>
            <person name="Wu D."/>
            <person name="Madern D."/>
            <person name="Eisen J.A."/>
            <person name="Darling A.E."/>
            <person name="Facciotti M.T."/>
        </authorList>
    </citation>
    <scope>NUCLEOTIDE SEQUENCE [LARGE SCALE GENOMIC DNA]</scope>
    <source>
        <strain evidence="1 2">ATCC BAA-1513</strain>
    </source>
</reference>
<dbReference type="Proteomes" id="UP000011612">
    <property type="component" value="Unassembled WGS sequence"/>
</dbReference>
<organism evidence="1 2">
    <name type="scientific">Haloferax elongans ATCC BAA-1513</name>
    <dbReference type="NCBI Taxonomy" id="1230453"/>
    <lineage>
        <taxon>Archaea</taxon>
        <taxon>Methanobacteriati</taxon>
        <taxon>Methanobacteriota</taxon>
        <taxon>Stenosarchaea group</taxon>
        <taxon>Halobacteria</taxon>
        <taxon>Halobacteriales</taxon>
        <taxon>Haloferacaceae</taxon>
        <taxon>Haloferax</taxon>
    </lineage>
</organism>
<dbReference type="InterPro" id="IPR005502">
    <property type="entry name" value="Ribosyl_crysJ1"/>
</dbReference>
<evidence type="ECO:0000313" key="1">
    <source>
        <dbReference type="EMBL" id="ELZ80223.1"/>
    </source>
</evidence>
<dbReference type="SUPFAM" id="SSF101478">
    <property type="entry name" value="ADP-ribosylglycohydrolase"/>
    <property type="match status" value="1"/>
</dbReference>
<sequence>MLCIARSVAEHGEFRPEDVVDRFVEWYDSGPFDIGRMTVRALSRLTHGAAWDDAGHHV</sequence>
<gene>
    <name evidence="1" type="ORF">C453_19135</name>
</gene>
<evidence type="ECO:0000313" key="2">
    <source>
        <dbReference type="Proteomes" id="UP000011612"/>
    </source>
</evidence>
<dbReference type="GO" id="GO:0016787">
    <property type="term" value="F:hydrolase activity"/>
    <property type="evidence" value="ECO:0007669"/>
    <property type="project" value="UniProtKB-KW"/>
</dbReference>
<dbReference type="AlphaFoldDB" id="M0H8T9"/>
<dbReference type="Pfam" id="PF03747">
    <property type="entry name" value="ADP_ribosyl_GH"/>
    <property type="match status" value="1"/>
</dbReference>
<accession>M0H8T9</accession>
<proteinExistence type="predicted"/>
<keyword evidence="1" id="KW-0378">Hydrolase</keyword>
<dbReference type="Gene3D" id="1.10.4080.10">
    <property type="entry name" value="ADP-ribosylation/Crystallin J1"/>
    <property type="match status" value="1"/>
</dbReference>
<comment type="caution">
    <text evidence="1">The sequence shown here is derived from an EMBL/GenBank/DDBJ whole genome shotgun (WGS) entry which is preliminary data.</text>
</comment>
<keyword evidence="2" id="KW-1185">Reference proteome</keyword>
<protein>
    <submittedName>
        <fullName evidence="1">ADP-ribosyl-(Dinitrogen reductase) hydrolase</fullName>
    </submittedName>
</protein>